<feature type="compositionally biased region" description="Low complexity" evidence="6">
    <location>
        <begin position="81"/>
        <end position="94"/>
    </location>
</feature>
<comment type="caution">
    <text evidence="9">The sequence shown here is derived from an EMBL/GenBank/DDBJ whole genome shotgun (WGS) entry which is preliminary data.</text>
</comment>
<dbReference type="InterPro" id="IPR056773">
    <property type="entry name" value="WHD_ORC2"/>
</dbReference>
<dbReference type="PANTHER" id="PTHR14052">
    <property type="entry name" value="ORIGIN RECOGNITION COMPLEX SUBUNIT 2"/>
    <property type="match status" value="1"/>
</dbReference>
<accession>A0A0G2E868</accession>
<evidence type="ECO:0000256" key="5">
    <source>
        <dbReference type="RuleBase" id="RU368084"/>
    </source>
</evidence>
<dbReference type="Proteomes" id="UP000053317">
    <property type="component" value="Unassembled WGS sequence"/>
</dbReference>
<evidence type="ECO:0000313" key="9">
    <source>
        <dbReference type="EMBL" id="KKY19202.1"/>
    </source>
</evidence>
<feature type="region of interest" description="Disordered" evidence="6">
    <location>
        <begin position="483"/>
        <end position="504"/>
    </location>
</feature>
<comment type="subunit">
    <text evidence="5">Component of the origin recognition complex (ORC).</text>
</comment>
<organism evidence="9 10">
    <name type="scientific">Phaeomoniella chlamydospora</name>
    <name type="common">Phaeoacremonium chlamydosporum</name>
    <dbReference type="NCBI Taxonomy" id="158046"/>
    <lineage>
        <taxon>Eukaryota</taxon>
        <taxon>Fungi</taxon>
        <taxon>Dikarya</taxon>
        <taxon>Ascomycota</taxon>
        <taxon>Pezizomycotina</taxon>
        <taxon>Eurotiomycetes</taxon>
        <taxon>Chaetothyriomycetidae</taxon>
        <taxon>Phaeomoniellales</taxon>
        <taxon>Phaeomoniellaceae</taxon>
        <taxon>Phaeomoniella</taxon>
    </lineage>
</organism>
<feature type="compositionally biased region" description="Polar residues" evidence="6">
    <location>
        <begin position="43"/>
        <end position="54"/>
    </location>
</feature>
<feature type="compositionally biased region" description="Polar residues" evidence="6">
    <location>
        <begin position="13"/>
        <end position="27"/>
    </location>
</feature>
<evidence type="ECO:0000256" key="3">
    <source>
        <dbReference type="ARBA" id="ARBA00022705"/>
    </source>
</evidence>
<dbReference type="InterPro" id="IPR056772">
    <property type="entry name" value="RecA-like_ORC2"/>
</dbReference>
<sequence length="573" mass="63563">MKRKAHESEEASRTISVTPRKQRTAQVVENLDDAPTNGPFDTVTPSKSRSSRGFTTAAAFANSLDENDSPARRAKNEPLFSTPKKTTKTTNDTPSKSRRADQSAKRKSAKTLLENADEEVWEGENALAERILNDGDDLLDGDAAATASAVAGQEQAQQDGLVAETPFKRGRGRPKGAKNRRSPTPEGNIPPEERYFYQNRSGPPQISNNTLGSLKLLTHEEYFDLLRNYQDPHDAEKAYLLRLHARAFPQWHFEFVEGFSICLYGWGSKRKLVTKFAEYIHLKWRPTPTIIIANGYTPKATIRTILSLLAETIMGDSLPKNLSAQPSETIDVIFSYLANHPPSAPILLFINSVDAPALRRHATQSFLARLASHPHILLLATADSPTFPLLWDSTLRSQLNFVFHDCTTYAPYTSELSVVDDVHELLGRKGHRVGGREGVGFVLRSLPDNAKNLYRVLLAEILTVLADGIPSLDDEGDIEDQDQVSDAEAITRRPSHKQGSSEGEVGIPYSTLYERASEEFICSSEMSFRTLLKEFHDHQMIISRKDGAGTEILGVPLSKEDCEAVLEELVLAT</sequence>
<dbReference type="EMBL" id="LCWF01000109">
    <property type="protein sequence ID" value="KKY19202.1"/>
    <property type="molecule type" value="Genomic_DNA"/>
</dbReference>
<dbReference type="AlphaFoldDB" id="A0A0G2E868"/>
<feature type="region of interest" description="Disordered" evidence="6">
    <location>
        <begin position="149"/>
        <end position="202"/>
    </location>
</feature>
<keyword evidence="3 5" id="KW-0235">DNA replication</keyword>
<feature type="domain" description="Origin recognition complex subunit 2 RecA-like" evidence="7">
    <location>
        <begin position="236"/>
        <end position="406"/>
    </location>
</feature>
<comment type="function">
    <text evidence="5">Component of the origin recognition complex (ORC) that binds origins of replication. DNA-binding is ATP-dependent. ORC is required to assemble the pre-replication complex necessary to initiate DNA replication.</text>
</comment>
<reference evidence="9 10" key="1">
    <citation type="submission" date="2015-05" db="EMBL/GenBank/DDBJ databases">
        <title>Distinctive expansion of gene families associated with plant cell wall degradation and secondary metabolism in the genomes of grapevine trunk pathogens.</title>
        <authorList>
            <person name="Lawrence D.P."/>
            <person name="Travadon R."/>
            <person name="Rolshausen P.E."/>
            <person name="Baumgartner K."/>
        </authorList>
    </citation>
    <scope>NUCLEOTIDE SEQUENCE [LARGE SCALE GENOMIC DNA]</scope>
    <source>
        <strain evidence="9">UCRPC4</strain>
    </source>
</reference>
<dbReference type="Pfam" id="PF24882">
    <property type="entry name" value="WHD_ORC2"/>
    <property type="match status" value="1"/>
</dbReference>
<evidence type="ECO:0000259" key="7">
    <source>
        <dbReference type="Pfam" id="PF04084"/>
    </source>
</evidence>
<evidence type="ECO:0000256" key="6">
    <source>
        <dbReference type="SAM" id="MobiDB-lite"/>
    </source>
</evidence>
<comment type="similarity">
    <text evidence="2 5">Belongs to the ORC2 family.</text>
</comment>
<feature type="region of interest" description="Disordered" evidence="6">
    <location>
        <begin position="1"/>
        <end position="120"/>
    </location>
</feature>
<protein>
    <recommendedName>
        <fullName evidence="5">Origin recognition complex subunit 2</fullName>
    </recommendedName>
</protein>
<keyword evidence="4 5" id="KW-0539">Nucleus</keyword>
<evidence type="ECO:0000256" key="2">
    <source>
        <dbReference type="ARBA" id="ARBA00007421"/>
    </source>
</evidence>
<evidence type="ECO:0000313" key="10">
    <source>
        <dbReference type="Proteomes" id="UP000053317"/>
    </source>
</evidence>
<feature type="compositionally biased region" description="Basic and acidic residues" evidence="6">
    <location>
        <begin position="1"/>
        <end position="12"/>
    </location>
</feature>
<dbReference type="GO" id="GO:0006260">
    <property type="term" value="P:DNA replication"/>
    <property type="evidence" value="ECO:0007669"/>
    <property type="project" value="UniProtKB-UniRule"/>
</dbReference>
<feature type="domain" description="Origin recognition complex subunit 2 winged-helix" evidence="8">
    <location>
        <begin position="502"/>
        <end position="560"/>
    </location>
</feature>
<reference evidence="9 10" key="2">
    <citation type="submission" date="2015-05" db="EMBL/GenBank/DDBJ databases">
        <authorList>
            <person name="Morales-Cruz A."/>
            <person name="Amrine K.C."/>
            <person name="Cantu D."/>
        </authorList>
    </citation>
    <scope>NUCLEOTIDE SEQUENCE [LARGE SCALE GENOMIC DNA]</scope>
    <source>
        <strain evidence="9">UCRPC4</strain>
    </source>
</reference>
<dbReference type="GO" id="GO:0003688">
    <property type="term" value="F:DNA replication origin binding"/>
    <property type="evidence" value="ECO:0007669"/>
    <property type="project" value="UniProtKB-UniRule"/>
</dbReference>
<dbReference type="PANTHER" id="PTHR14052:SF0">
    <property type="entry name" value="ORIGIN RECOGNITION COMPLEX SUBUNIT 2"/>
    <property type="match status" value="1"/>
</dbReference>
<feature type="compositionally biased region" description="Basic residues" evidence="6">
    <location>
        <begin position="168"/>
        <end position="181"/>
    </location>
</feature>
<gene>
    <name evidence="9" type="ORF">UCRPC4_g04576</name>
</gene>
<proteinExistence type="inferred from homology"/>
<dbReference type="OrthoDB" id="346673at2759"/>
<evidence type="ECO:0000259" key="8">
    <source>
        <dbReference type="Pfam" id="PF24882"/>
    </source>
</evidence>
<evidence type="ECO:0000256" key="1">
    <source>
        <dbReference type="ARBA" id="ARBA00004123"/>
    </source>
</evidence>
<keyword evidence="10" id="KW-1185">Reference proteome</keyword>
<name>A0A0G2E868_PHACM</name>
<dbReference type="GO" id="GO:0005664">
    <property type="term" value="C:nuclear origin of replication recognition complex"/>
    <property type="evidence" value="ECO:0007669"/>
    <property type="project" value="UniProtKB-UniRule"/>
</dbReference>
<dbReference type="InterPro" id="IPR007220">
    <property type="entry name" value="ORC2"/>
</dbReference>
<comment type="subcellular location">
    <subcellularLocation>
        <location evidence="1 5">Nucleus</location>
    </subcellularLocation>
</comment>
<evidence type="ECO:0000256" key="4">
    <source>
        <dbReference type="ARBA" id="ARBA00023242"/>
    </source>
</evidence>
<dbReference type="Pfam" id="PF04084">
    <property type="entry name" value="RecA-like_ORC2"/>
    <property type="match status" value="1"/>
</dbReference>